<evidence type="ECO:0000256" key="7">
    <source>
        <dbReference type="ARBA" id="ARBA00022679"/>
    </source>
</evidence>
<dbReference type="NCBIfam" id="TIGR00682">
    <property type="entry name" value="lpxK"/>
    <property type="match status" value="1"/>
</dbReference>
<comment type="similarity">
    <text evidence="13">Belongs to the LpxK family.</text>
</comment>
<dbReference type="AlphaFoldDB" id="A0A2T0X1K3"/>
<keyword evidence="9 13" id="KW-0418">Kinase</keyword>
<keyword evidence="6 13" id="KW-0441">Lipid A biosynthesis</keyword>
<comment type="function">
    <text evidence="1 13">Transfers the gamma-phosphate of ATP to the 4'-position of a tetraacyldisaccharide 1-phosphate intermediate (termed DS-1-P) to form tetraacyldisaccharide 1,4'-bis-phosphate (lipid IVA).</text>
</comment>
<dbReference type="PANTHER" id="PTHR42724:SF1">
    <property type="entry name" value="TETRAACYLDISACCHARIDE 4'-KINASE, MITOCHONDRIAL-RELATED"/>
    <property type="match status" value="1"/>
</dbReference>
<evidence type="ECO:0000256" key="9">
    <source>
        <dbReference type="ARBA" id="ARBA00022777"/>
    </source>
</evidence>
<keyword evidence="11 13" id="KW-0443">Lipid metabolism</keyword>
<dbReference type="SUPFAM" id="SSF52540">
    <property type="entry name" value="P-loop containing nucleoside triphosphate hydrolases"/>
    <property type="match status" value="1"/>
</dbReference>
<evidence type="ECO:0000313" key="14">
    <source>
        <dbReference type="EMBL" id="PRY92797.1"/>
    </source>
</evidence>
<dbReference type="GO" id="GO:0005524">
    <property type="term" value="F:ATP binding"/>
    <property type="evidence" value="ECO:0007669"/>
    <property type="project" value="UniProtKB-UniRule"/>
</dbReference>
<dbReference type="EMBL" id="PVTT01000002">
    <property type="protein sequence ID" value="PRY92797.1"/>
    <property type="molecule type" value="Genomic_DNA"/>
</dbReference>
<evidence type="ECO:0000256" key="12">
    <source>
        <dbReference type="ARBA" id="ARBA00029757"/>
    </source>
</evidence>
<organism evidence="14 15">
    <name type="scientific">Hasllibacter halocynthiae</name>
    <dbReference type="NCBI Taxonomy" id="595589"/>
    <lineage>
        <taxon>Bacteria</taxon>
        <taxon>Pseudomonadati</taxon>
        <taxon>Pseudomonadota</taxon>
        <taxon>Alphaproteobacteria</taxon>
        <taxon>Rhodobacterales</taxon>
        <taxon>Roseobacteraceae</taxon>
        <taxon>Hasllibacter</taxon>
    </lineage>
</organism>
<evidence type="ECO:0000256" key="2">
    <source>
        <dbReference type="ARBA" id="ARBA00004870"/>
    </source>
</evidence>
<dbReference type="RefSeq" id="WP_170073287.1">
    <property type="nucleotide sequence ID" value="NZ_PVTT01000002.1"/>
</dbReference>
<dbReference type="UniPathway" id="UPA00359">
    <property type="reaction ID" value="UER00482"/>
</dbReference>
<evidence type="ECO:0000256" key="11">
    <source>
        <dbReference type="ARBA" id="ARBA00023098"/>
    </source>
</evidence>
<evidence type="ECO:0000313" key="15">
    <source>
        <dbReference type="Proteomes" id="UP000238801"/>
    </source>
</evidence>
<gene>
    <name evidence="13" type="primary">lpxK</name>
    <name evidence="14" type="ORF">BCF33_1651</name>
</gene>
<keyword evidence="5 13" id="KW-0444">Lipid biosynthesis</keyword>
<dbReference type="EC" id="2.7.1.130" evidence="3 13"/>
<name>A0A2T0X1K3_9RHOB</name>
<keyword evidence="7 13" id="KW-0808">Transferase</keyword>
<dbReference type="HAMAP" id="MF_00409">
    <property type="entry name" value="LpxK"/>
    <property type="match status" value="1"/>
</dbReference>
<dbReference type="GO" id="GO:0009244">
    <property type="term" value="P:lipopolysaccharide core region biosynthetic process"/>
    <property type="evidence" value="ECO:0007669"/>
    <property type="project" value="TreeGrafter"/>
</dbReference>
<evidence type="ECO:0000256" key="3">
    <source>
        <dbReference type="ARBA" id="ARBA00012071"/>
    </source>
</evidence>
<dbReference type="Proteomes" id="UP000238801">
    <property type="component" value="Unassembled WGS sequence"/>
</dbReference>
<sequence length="329" mass="34455">MKAPGFWSRGGRLPAFLSPLGALYAAATARRVARGGRRLGVPVVCVGNLSVGGTGKTPVVMSLIERVKALGLEPQVVSRGYGGTLEGPVWVDPARHDASEAGDEPLLMAPFAPVWVAKDRGAGAEAAEAAGAETIILDDGFQSADPARDLQIVVIDAEAGFGNGRVFPAGPLREPVAAGLARADLVVLIGPEHARKAFRQANVLPKPVVDAELAPLETGMDWTGIRVLAFAGIGRPAKFFATLRGLGAEIVEAVPLGDHQPLPLPLLRRLTERAARLDARLVCTEKDAVRLPPGARASILVVPVRLRAPDWSALDDALARILPPRDAGS</sequence>
<dbReference type="PANTHER" id="PTHR42724">
    <property type="entry name" value="TETRAACYLDISACCHARIDE 4'-KINASE"/>
    <property type="match status" value="1"/>
</dbReference>
<keyword evidence="10 13" id="KW-0067">ATP-binding</keyword>
<reference evidence="14 15" key="1">
    <citation type="submission" date="2018-03" db="EMBL/GenBank/DDBJ databases">
        <title>Genomic Encyclopedia of Archaeal and Bacterial Type Strains, Phase II (KMG-II): from individual species to whole genera.</title>
        <authorList>
            <person name="Goeker M."/>
        </authorList>
    </citation>
    <scope>NUCLEOTIDE SEQUENCE [LARGE SCALE GENOMIC DNA]</scope>
    <source>
        <strain evidence="14 15">DSM 29318</strain>
    </source>
</reference>
<evidence type="ECO:0000256" key="4">
    <source>
        <dbReference type="ARBA" id="ARBA00016436"/>
    </source>
</evidence>
<evidence type="ECO:0000256" key="8">
    <source>
        <dbReference type="ARBA" id="ARBA00022741"/>
    </source>
</evidence>
<comment type="caution">
    <text evidence="14">The sequence shown here is derived from an EMBL/GenBank/DDBJ whole genome shotgun (WGS) entry which is preliminary data.</text>
</comment>
<proteinExistence type="inferred from homology"/>
<dbReference type="Pfam" id="PF02606">
    <property type="entry name" value="LpxK"/>
    <property type="match status" value="1"/>
</dbReference>
<comment type="catalytic activity">
    <reaction evidence="13">
        <text>a lipid A disaccharide + ATP = a lipid IVA + ADP + H(+)</text>
        <dbReference type="Rhea" id="RHEA:67840"/>
        <dbReference type="ChEBI" id="CHEBI:15378"/>
        <dbReference type="ChEBI" id="CHEBI:30616"/>
        <dbReference type="ChEBI" id="CHEBI:176343"/>
        <dbReference type="ChEBI" id="CHEBI:176425"/>
        <dbReference type="ChEBI" id="CHEBI:456216"/>
        <dbReference type="EC" id="2.7.1.130"/>
    </reaction>
</comment>
<evidence type="ECO:0000256" key="13">
    <source>
        <dbReference type="HAMAP-Rule" id="MF_00409"/>
    </source>
</evidence>
<comment type="pathway">
    <text evidence="2 13">Glycolipid biosynthesis; lipid IV(A) biosynthesis; lipid IV(A) from (3R)-3-hydroxytetradecanoyl-[acyl-carrier-protein] and UDP-N-acetyl-alpha-D-glucosamine: step 6/6.</text>
</comment>
<keyword evidence="15" id="KW-1185">Reference proteome</keyword>
<accession>A0A2T0X1K3</accession>
<dbReference type="GO" id="GO:0009029">
    <property type="term" value="F:lipid-A 4'-kinase activity"/>
    <property type="evidence" value="ECO:0007669"/>
    <property type="project" value="UniProtKB-UniRule"/>
</dbReference>
<dbReference type="InterPro" id="IPR027417">
    <property type="entry name" value="P-loop_NTPase"/>
</dbReference>
<feature type="binding site" evidence="13">
    <location>
        <begin position="50"/>
        <end position="57"/>
    </location>
    <ligand>
        <name>ATP</name>
        <dbReference type="ChEBI" id="CHEBI:30616"/>
    </ligand>
</feature>
<dbReference type="GO" id="GO:0009245">
    <property type="term" value="P:lipid A biosynthetic process"/>
    <property type="evidence" value="ECO:0007669"/>
    <property type="project" value="UniProtKB-UniRule"/>
</dbReference>
<evidence type="ECO:0000256" key="10">
    <source>
        <dbReference type="ARBA" id="ARBA00022840"/>
    </source>
</evidence>
<evidence type="ECO:0000256" key="6">
    <source>
        <dbReference type="ARBA" id="ARBA00022556"/>
    </source>
</evidence>
<protein>
    <recommendedName>
        <fullName evidence="4 13">Tetraacyldisaccharide 4'-kinase</fullName>
        <ecNumber evidence="3 13">2.7.1.130</ecNumber>
    </recommendedName>
    <alternativeName>
        <fullName evidence="12 13">Lipid A 4'-kinase</fullName>
    </alternativeName>
</protein>
<dbReference type="InterPro" id="IPR003758">
    <property type="entry name" value="LpxK"/>
</dbReference>
<dbReference type="GO" id="GO:0005886">
    <property type="term" value="C:plasma membrane"/>
    <property type="evidence" value="ECO:0007669"/>
    <property type="project" value="TreeGrafter"/>
</dbReference>
<evidence type="ECO:0000256" key="5">
    <source>
        <dbReference type="ARBA" id="ARBA00022516"/>
    </source>
</evidence>
<keyword evidence="8 13" id="KW-0547">Nucleotide-binding</keyword>
<evidence type="ECO:0000256" key="1">
    <source>
        <dbReference type="ARBA" id="ARBA00002274"/>
    </source>
</evidence>